<organism evidence="1 2">
    <name type="scientific">Rickenella mellea</name>
    <dbReference type="NCBI Taxonomy" id="50990"/>
    <lineage>
        <taxon>Eukaryota</taxon>
        <taxon>Fungi</taxon>
        <taxon>Dikarya</taxon>
        <taxon>Basidiomycota</taxon>
        <taxon>Agaricomycotina</taxon>
        <taxon>Agaricomycetes</taxon>
        <taxon>Hymenochaetales</taxon>
        <taxon>Rickenellaceae</taxon>
        <taxon>Rickenella</taxon>
    </lineage>
</organism>
<dbReference type="AlphaFoldDB" id="A0A4Y7PS05"/>
<reference evidence="1 2" key="1">
    <citation type="submission" date="2018-06" db="EMBL/GenBank/DDBJ databases">
        <title>A transcriptomic atlas of mushroom development highlights an independent origin of complex multicellularity.</title>
        <authorList>
            <consortium name="DOE Joint Genome Institute"/>
            <person name="Krizsan K."/>
            <person name="Almasi E."/>
            <person name="Merenyi Z."/>
            <person name="Sahu N."/>
            <person name="Viragh M."/>
            <person name="Koszo T."/>
            <person name="Mondo S."/>
            <person name="Kiss B."/>
            <person name="Balint B."/>
            <person name="Kues U."/>
            <person name="Barry K."/>
            <person name="Hegedus J.C."/>
            <person name="Henrissat B."/>
            <person name="Johnson J."/>
            <person name="Lipzen A."/>
            <person name="Ohm R."/>
            <person name="Nagy I."/>
            <person name="Pangilinan J."/>
            <person name="Yan J."/>
            <person name="Xiong Y."/>
            <person name="Grigoriev I.V."/>
            <person name="Hibbett D.S."/>
            <person name="Nagy L.G."/>
        </authorList>
    </citation>
    <scope>NUCLEOTIDE SEQUENCE [LARGE SCALE GENOMIC DNA]</scope>
    <source>
        <strain evidence="1 2">SZMC22713</strain>
    </source>
</reference>
<evidence type="ECO:0000313" key="2">
    <source>
        <dbReference type="Proteomes" id="UP000294933"/>
    </source>
</evidence>
<name>A0A4Y7PS05_9AGAM</name>
<accession>A0A4Y7PS05</accession>
<keyword evidence="2" id="KW-1185">Reference proteome</keyword>
<dbReference type="Proteomes" id="UP000294933">
    <property type="component" value="Unassembled WGS sequence"/>
</dbReference>
<proteinExistence type="predicted"/>
<dbReference type="OrthoDB" id="21214at2759"/>
<dbReference type="STRING" id="50990.A0A4Y7PS05"/>
<protein>
    <submittedName>
        <fullName evidence="1">Uncharacterized protein</fullName>
    </submittedName>
</protein>
<dbReference type="VEuPathDB" id="FungiDB:BD410DRAFT_806974"/>
<gene>
    <name evidence="1" type="ORF">BD410DRAFT_806974</name>
</gene>
<sequence length="184" mass="20947">MMMDRHLAKLPTVIAELSDLIHRTRTLATLLVSRSATMYQGSHRLYMLRRGSFYGGSMCIYRKLNTLSKKYEQTVETVMNAFRGRALDVQLRELSIARHCEAQLLARESRAMEYQLSANSALSVIVARVSQRLRKVIRSMNGETRHHLRILITSVNRFGCQWWGQSARVVGCDGRLGLGCRAGM</sequence>
<dbReference type="EMBL" id="ML170215">
    <property type="protein sequence ID" value="TDL17831.1"/>
    <property type="molecule type" value="Genomic_DNA"/>
</dbReference>
<evidence type="ECO:0000313" key="1">
    <source>
        <dbReference type="EMBL" id="TDL17831.1"/>
    </source>
</evidence>